<organism evidence="2">
    <name type="scientific">Arion vulgaris</name>
    <dbReference type="NCBI Taxonomy" id="1028688"/>
    <lineage>
        <taxon>Eukaryota</taxon>
        <taxon>Metazoa</taxon>
        <taxon>Spiralia</taxon>
        <taxon>Lophotrochozoa</taxon>
        <taxon>Mollusca</taxon>
        <taxon>Gastropoda</taxon>
        <taxon>Heterobranchia</taxon>
        <taxon>Euthyneura</taxon>
        <taxon>Panpulmonata</taxon>
        <taxon>Eupulmonata</taxon>
        <taxon>Stylommatophora</taxon>
        <taxon>Helicina</taxon>
        <taxon>Arionoidea</taxon>
        <taxon>Arionidae</taxon>
        <taxon>Arion</taxon>
    </lineage>
</organism>
<protein>
    <submittedName>
        <fullName evidence="2">Uncharacterized protein</fullName>
    </submittedName>
</protein>
<gene>
    <name evidence="2" type="primary">ORF29289</name>
</gene>
<feature type="compositionally biased region" description="Low complexity" evidence="1">
    <location>
        <begin position="17"/>
        <end position="30"/>
    </location>
</feature>
<accession>A0A0B6YLL6</accession>
<sequence length="69" mass="7511">EVVFDHKSHDATETDASISSSICSDDSQSQTGDVPETETGVSLSQIEDIPFIDMTPSSEECEIHNVLLR</sequence>
<dbReference type="EMBL" id="HACG01010244">
    <property type="protein sequence ID" value="CEK57109.1"/>
    <property type="molecule type" value="Transcribed_RNA"/>
</dbReference>
<dbReference type="AlphaFoldDB" id="A0A0B6YLL6"/>
<evidence type="ECO:0000256" key="1">
    <source>
        <dbReference type="SAM" id="MobiDB-lite"/>
    </source>
</evidence>
<feature type="non-terminal residue" evidence="2">
    <location>
        <position position="1"/>
    </location>
</feature>
<reference evidence="2" key="1">
    <citation type="submission" date="2014-12" db="EMBL/GenBank/DDBJ databases">
        <title>Insight into the proteome of Arion vulgaris.</title>
        <authorList>
            <person name="Aradska J."/>
            <person name="Bulat T."/>
            <person name="Smidak R."/>
            <person name="Sarate P."/>
            <person name="Gangsoo J."/>
            <person name="Sialana F."/>
            <person name="Bilban M."/>
            <person name="Lubec G."/>
        </authorList>
    </citation>
    <scope>NUCLEOTIDE SEQUENCE</scope>
    <source>
        <tissue evidence="2">Skin</tissue>
    </source>
</reference>
<feature type="non-terminal residue" evidence="2">
    <location>
        <position position="69"/>
    </location>
</feature>
<feature type="region of interest" description="Disordered" evidence="1">
    <location>
        <begin position="1"/>
        <end position="46"/>
    </location>
</feature>
<feature type="compositionally biased region" description="Basic and acidic residues" evidence="1">
    <location>
        <begin position="1"/>
        <end position="12"/>
    </location>
</feature>
<name>A0A0B6YLL6_9EUPU</name>
<evidence type="ECO:0000313" key="2">
    <source>
        <dbReference type="EMBL" id="CEK57109.1"/>
    </source>
</evidence>
<proteinExistence type="predicted"/>